<protein>
    <submittedName>
        <fullName evidence="2">Uncharacterized protein</fullName>
    </submittedName>
</protein>
<evidence type="ECO:0000256" key="1">
    <source>
        <dbReference type="SAM" id="SignalP"/>
    </source>
</evidence>
<comment type="caution">
    <text evidence="2">The sequence shown here is derived from an EMBL/GenBank/DDBJ whole genome shotgun (WGS) entry which is preliminary data.</text>
</comment>
<evidence type="ECO:0000313" key="2">
    <source>
        <dbReference type="EMBL" id="PEQ02863.1"/>
    </source>
</evidence>
<reference evidence="2 3" key="1">
    <citation type="submission" date="2017-09" db="EMBL/GenBank/DDBJ databases">
        <title>Large-scale bioinformatics analysis of Bacillus genomes uncovers conserved roles of natural products in bacterial physiology.</title>
        <authorList>
            <consortium name="Agbiome Team Llc"/>
            <person name="Bleich R.M."/>
            <person name="Grubbs K.J."/>
            <person name="Santa Maria K.C."/>
            <person name="Allen S.E."/>
            <person name="Farag S."/>
            <person name="Shank E.A."/>
            <person name="Bowers A."/>
        </authorList>
    </citation>
    <scope>NUCLEOTIDE SEQUENCE [LARGE SCALE GENOMIC DNA]</scope>
    <source>
        <strain evidence="2 3">AFS021349</strain>
    </source>
</reference>
<dbReference type="RefSeq" id="WP_098226993.1">
    <property type="nucleotide sequence ID" value="NZ_NUBY01000103.1"/>
</dbReference>
<sequence length="185" mass="20938">MKLFKNITSLLVAGAIGGSSLGIIPLHANAASIQGEQSYSQPLTNEWSSNSSGFGQTQSTMMKWNLTVSVDTLGISGKMNALLQKTTFQNITREITDQTFAFAKNRYNVMIFTTDSKFYHYFQGVKFQAKLNYNGTNYDVYVFENGTFNTYNYVKTKPWAWAYKGWLQSNTTESSIQFYLPKLRA</sequence>
<evidence type="ECO:0000313" key="3">
    <source>
        <dbReference type="Proteomes" id="UP000220841"/>
    </source>
</evidence>
<proteinExistence type="predicted"/>
<feature type="signal peptide" evidence="1">
    <location>
        <begin position="1"/>
        <end position="30"/>
    </location>
</feature>
<accession>A0A2A8HC50</accession>
<dbReference type="AlphaFoldDB" id="A0A2A8HC50"/>
<dbReference type="EMBL" id="NUBY01000103">
    <property type="protein sequence ID" value="PEQ02863.1"/>
    <property type="molecule type" value="Genomic_DNA"/>
</dbReference>
<name>A0A2A8HC50_9BACI</name>
<organism evidence="2 3">
    <name type="scientific">Bacillus toyonensis</name>
    <dbReference type="NCBI Taxonomy" id="155322"/>
    <lineage>
        <taxon>Bacteria</taxon>
        <taxon>Bacillati</taxon>
        <taxon>Bacillota</taxon>
        <taxon>Bacilli</taxon>
        <taxon>Bacillales</taxon>
        <taxon>Bacillaceae</taxon>
        <taxon>Bacillus</taxon>
        <taxon>Bacillus cereus group</taxon>
    </lineage>
</organism>
<gene>
    <name evidence="2" type="ORF">CN585_19345</name>
</gene>
<feature type="chain" id="PRO_5012744077" evidence="1">
    <location>
        <begin position="31"/>
        <end position="185"/>
    </location>
</feature>
<keyword evidence="1" id="KW-0732">Signal</keyword>
<dbReference type="Proteomes" id="UP000220841">
    <property type="component" value="Unassembled WGS sequence"/>
</dbReference>